<sequence length="283" mass="32635">SCKPTSRTIGNQVSCYRDTKVHRDIYRVGRFLRFIYMALIHDNKSMSDIQKFFYLRSCLSGDAEKVIHCLQTTAENYQVAWKSLTTRYNNKMVLIQVRSLVHLRSLIDTVSGHLKALESLGQTPDSWGALLFHLITSKLDANTRRKWESNATKTEDFRMLILIDFLKSPMESNKNMNTQVPTDVPKFKKSGDRFSSFTTTTSLRCYNCNDSHPIYKCTKFLALKIIERIKRINDLKLCNICLRAHSDRCKSRNCPKCARPHKGPHTRNDKSTNLSSNAVEQTD</sequence>
<reference evidence="2 3" key="1">
    <citation type="submission" date="2019-08" db="EMBL/GenBank/DDBJ databases">
        <title>Whole genome of Aphis craccivora.</title>
        <authorList>
            <person name="Voronova N.V."/>
            <person name="Shulinski R.S."/>
            <person name="Bandarenka Y.V."/>
            <person name="Zhorov D.G."/>
            <person name="Warner D."/>
        </authorList>
    </citation>
    <scope>NUCLEOTIDE SEQUENCE [LARGE SCALE GENOMIC DNA]</scope>
    <source>
        <strain evidence="2">180601</strain>
        <tissue evidence="2">Whole Body</tissue>
    </source>
</reference>
<keyword evidence="3" id="KW-1185">Reference proteome</keyword>
<feature type="non-terminal residue" evidence="2">
    <location>
        <position position="1"/>
    </location>
</feature>
<name>A0A6G0VH11_APHCR</name>
<proteinExistence type="predicted"/>
<gene>
    <name evidence="2" type="ORF">FWK35_00036842</name>
</gene>
<dbReference type="InterPro" id="IPR005312">
    <property type="entry name" value="DUF1759"/>
</dbReference>
<feature type="compositionally biased region" description="Polar residues" evidence="1">
    <location>
        <begin position="271"/>
        <end position="283"/>
    </location>
</feature>
<evidence type="ECO:0000313" key="2">
    <source>
        <dbReference type="EMBL" id="KAF0682178.1"/>
    </source>
</evidence>
<feature type="region of interest" description="Disordered" evidence="1">
    <location>
        <begin position="258"/>
        <end position="283"/>
    </location>
</feature>
<comment type="caution">
    <text evidence="2">The sequence shown here is derived from an EMBL/GenBank/DDBJ whole genome shotgun (WGS) entry which is preliminary data.</text>
</comment>
<dbReference type="OrthoDB" id="6622862at2759"/>
<dbReference type="Proteomes" id="UP000478052">
    <property type="component" value="Unassembled WGS sequence"/>
</dbReference>
<dbReference type="Pfam" id="PF03564">
    <property type="entry name" value="DUF1759"/>
    <property type="match status" value="1"/>
</dbReference>
<evidence type="ECO:0000313" key="3">
    <source>
        <dbReference type="Proteomes" id="UP000478052"/>
    </source>
</evidence>
<dbReference type="AlphaFoldDB" id="A0A6G0VH11"/>
<dbReference type="PANTHER" id="PTHR22955:SF77">
    <property type="entry name" value="ASPARTIC PUTATIVE DOMAIN-CONTAINING PROTEIN-RELATED"/>
    <property type="match status" value="1"/>
</dbReference>
<dbReference type="PANTHER" id="PTHR22955">
    <property type="entry name" value="RETROTRANSPOSON"/>
    <property type="match status" value="1"/>
</dbReference>
<dbReference type="EMBL" id="VUJU01017734">
    <property type="protein sequence ID" value="KAF0682178.1"/>
    <property type="molecule type" value="Genomic_DNA"/>
</dbReference>
<accession>A0A6G0VH11</accession>
<evidence type="ECO:0000256" key="1">
    <source>
        <dbReference type="SAM" id="MobiDB-lite"/>
    </source>
</evidence>
<protein>
    <submittedName>
        <fullName evidence="2">Integrase catalytic domain-containing protein</fullName>
    </submittedName>
</protein>
<organism evidence="2 3">
    <name type="scientific">Aphis craccivora</name>
    <name type="common">Cowpea aphid</name>
    <dbReference type="NCBI Taxonomy" id="307492"/>
    <lineage>
        <taxon>Eukaryota</taxon>
        <taxon>Metazoa</taxon>
        <taxon>Ecdysozoa</taxon>
        <taxon>Arthropoda</taxon>
        <taxon>Hexapoda</taxon>
        <taxon>Insecta</taxon>
        <taxon>Pterygota</taxon>
        <taxon>Neoptera</taxon>
        <taxon>Paraneoptera</taxon>
        <taxon>Hemiptera</taxon>
        <taxon>Sternorrhyncha</taxon>
        <taxon>Aphidomorpha</taxon>
        <taxon>Aphidoidea</taxon>
        <taxon>Aphididae</taxon>
        <taxon>Aphidini</taxon>
        <taxon>Aphis</taxon>
        <taxon>Aphis</taxon>
    </lineage>
</organism>